<accession>A0A292Q830</accession>
<feature type="compositionally biased region" description="Gly residues" evidence="4">
    <location>
        <begin position="913"/>
        <end position="922"/>
    </location>
</feature>
<dbReference type="Gene3D" id="1.10.472.80">
    <property type="entry name" value="Ypt/Rab-GAP domain of gyp1p, domain 3"/>
    <property type="match status" value="1"/>
</dbReference>
<feature type="region of interest" description="Disordered" evidence="4">
    <location>
        <begin position="550"/>
        <end position="570"/>
    </location>
</feature>
<evidence type="ECO:0000256" key="2">
    <source>
        <dbReference type="ARBA" id="ARBA00023054"/>
    </source>
</evidence>
<feature type="compositionally biased region" description="Polar residues" evidence="4">
    <location>
        <begin position="554"/>
        <end position="570"/>
    </location>
</feature>
<dbReference type="EMBL" id="LN890945">
    <property type="protein sequence ID" value="CUS15554.1"/>
    <property type="molecule type" value="Genomic_DNA"/>
</dbReference>
<dbReference type="Proteomes" id="UP001412239">
    <property type="component" value="Unassembled WGS sequence"/>
</dbReference>
<dbReference type="SMART" id="SM00164">
    <property type="entry name" value="TBC"/>
    <property type="match status" value="1"/>
</dbReference>
<dbReference type="Pfam" id="PF23436">
    <property type="entry name" value="RabGap-TBC_2"/>
    <property type="match status" value="1"/>
</dbReference>
<evidence type="ECO:0000313" key="7">
    <source>
        <dbReference type="Proteomes" id="UP001412239"/>
    </source>
</evidence>
<dbReference type="PANTHER" id="PTHR47219:SF9">
    <property type="entry name" value="GTPASE ACTIVATING PROTEIN AND CENTROSOME-ASSOCIATED, ISOFORM B"/>
    <property type="match status" value="1"/>
</dbReference>
<dbReference type="AlphaFoldDB" id="A0A292Q830"/>
<feature type="domain" description="Rab-GAP TBC" evidence="5">
    <location>
        <begin position="207"/>
        <end position="418"/>
    </location>
</feature>
<dbReference type="InterPro" id="IPR000195">
    <property type="entry name" value="Rab-GAP-TBC_dom"/>
</dbReference>
<dbReference type="Gene3D" id="1.10.8.270">
    <property type="entry name" value="putative rabgap domain of human tbc1 domain family member 14 like domains"/>
    <property type="match status" value="1"/>
</dbReference>
<feature type="compositionally biased region" description="Polar residues" evidence="4">
    <location>
        <begin position="903"/>
        <end position="912"/>
    </location>
</feature>
<feature type="compositionally biased region" description="Basic and acidic residues" evidence="4">
    <location>
        <begin position="101"/>
        <end position="113"/>
    </location>
</feature>
<dbReference type="SUPFAM" id="SSF47923">
    <property type="entry name" value="Ypt/Rab-GAP domain of gyp1p"/>
    <property type="match status" value="2"/>
</dbReference>
<evidence type="ECO:0000256" key="1">
    <source>
        <dbReference type="ARBA" id="ARBA00022468"/>
    </source>
</evidence>
<dbReference type="GO" id="GO:0031267">
    <property type="term" value="F:small GTPase binding"/>
    <property type="evidence" value="ECO:0007669"/>
    <property type="project" value="TreeGrafter"/>
</dbReference>
<dbReference type="PROSITE" id="PS50086">
    <property type="entry name" value="TBC_RABGAP"/>
    <property type="match status" value="1"/>
</dbReference>
<dbReference type="GO" id="GO:0005096">
    <property type="term" value="F:GTPase activator activity"/>
    <property type="evidence" value="ECO:0007669"/>
    <property type="project" value="UniProtKB-KW"/>
</dbReference>
<feature type="region of interest" description="Disordered" evidence="4">
    <location>
        <begin position="491"/>
        <end position="510"/>
    </location>
</feature>
<reference evidence="6" key="1">
    <citation type="submission" date="2015-10" db="EMBL/GenBank/DDBJ databases">
        <authorList>
            <person name="Regsiter A."/>
            <person name="william w."/>
        </authorList>
    </citation>
    <scope>NUCLEOTIDE SEQUENCE</scope>
    <source>
        <strain evidence="6">Montdore</strain>
    </source>
</reference>
<feature type="region of interest" description="Disordered" evidence="4">
    <location>
        <begin position="746"/>
        <end position="810"/>
    </location>
</feature>
<dbReference type="Gene3D" id="1.10.10.750">
    <property type="entry name" value="Ypt/Rab-GAP domain of gyp1p, domain 1"/>
    <property type="match status" value="1"/>
</dbReference>
<protein>
    <recommendedName>
        <fullName evidence="5">Rab-GAP TBC domain-containing protein</fullName>
    </recommendedName>
</protein>
<evidence type="ECO:0000256" key="3">
    <source>
        <dbReference type="SAM" id="Coils"/>
    </source>
</evidence>
<dbReference type="InterPro" id="IPR050302">
    <property type="entry name" value="Rab_GAP_TBC_domain"/>
</dbReference>
<feature type="region of interest" description="Disordered" evidence="4">
    <location>
        <begin position="1"/>
        <end position="24"/>
    </location>
</feature>
<sequence>MEPCAGYHVDSGKEKEDTPISKTTMSMVTVRLSDTTLGSLPSPTPTLKLVDDNAEELPLNNDGETMYALERTESPSSEEMAASRRYSAESVSSQNAVDWEGLERTEGESIKDETSEEGTAFLLARLEQENKRLEKDPKALHIHPERPPSLAQLKRMMDRPDPETLRYSMLPTPPPLTDLEFYAALVADYNRAASKLPHLLGKKIRGGIPPPLRGVVWIAMSGARDSSLEGLYDQLLGETSPYEHLIGKDIGRTGLEMFKQEGGEGQRMLGRVLRAFSIYDTQIGYCQGFVQLSPCAPTVSNYCSLGFLVGPLLMHMGEKEAFCVLVRFVNLDQDAILGEGLMEHYDLRSCFLPNMYGLQLRMYQFTQLLATHLPELATHLGSLGIQPTYASQWFLSFFAVSCPLPMLFRVYDVIFAEGAPETIMRVALSLMRRNEKRLLATSEFEDVMQMLLARGLWDTYNFNANDLVQDFVGLTGIVTSQGLADLEKRFREEHPDDNGTKAMPTKTPGSDLQAAASRFLGRMWGGGSLPGPVSLSPASGQSRPASILMRRTPSKQSLSTVSSFDASDTGSGITDATTLSRCSSVAADDRRISIRSISSTRRQNKDGELHGQIEDLLMALSALQREHAARVDELQAVKAEREEERILAKRLVDLLASGSPDGDEPESVDSIAEISDLCDQISENLIRAESETVITPKPSTAHLEEELQRAREQIHREQLKSRDFANKLAEQDADVVRLRSQLLDARSKWQESQREKQQLQKTINELKHPLGSPELKDRDGEPQKGGLRELRLGRSNSTRGQPTPVFNKRSSSLGMQSILAQDNNAPATADALLVELVASKTAEAVAKQEAEEAKAKLEALRKVLGGGTASSAGSFRDPPLSPGLDRGASGGSFSSYLSVGSSVPATPASTTNSGGGFWGGWGKKSTAVDSR</sequence>
<dbReference type="FunFam" id="1.10.10.750:FF:000003">
    <property type="entry name" value="GTPase activating protein (Evi5)"/>
    <property type="match status" value="1"/>
</dbReference>
<dbReference type="PANTHER" id="PTHR47219">
    <property type="entry name" value="RAB GTPASE-ACTIVATING PROTEIN 1-LIKE"/>
    <property type="match status" value="1"/>
</dbReference>
<feature type="region of interest" description="Disordered" evidence="4">
    <location>
        <begin position="867"/>
        <end position="887"/>
    </location>
</feature>
<evidence type="ECO:0000256" key="4">
    <source>
        <dbReference type="SAM" id="MobiDB-lite"/>
    </source>
</evidence>
<keyword evidence="7" id="KW-1185">Reference proteome</keyword>
<proteinExistence type="predicted"/>
<feature type="region of interest" description="Disordered" evidence="4">
    <location>
        <begin position="71"/>
        <end position="116"/>
    </location>
</feature>
<evidence type="ECO:0000313" key="6">
    <source>
        <dbReference type="EMBL" id="CUS15554.1"/>
    </source>
</evidence>
<feature type="coiled-coil region" evidence="3">
    <location>
        <begin position="671"/>
        <end position="720"/>
    </location>
</feature>
<gene>
    <name evidence="6" type="ORF">GSTUAT00000257001</name>
</gene>
<dbReference type="InterPro" id="IPR035969">
    <property type="entry name" value="Rab-GAP_TBC_sf"/>
</dbReference>
<name>A0A292Q830_9PEZI</name>
<feature type="region of interest" description="Disordered" evidence="4">
    <location>
        <begin position="900"/>
        <end position="931"/>
    </location>
</feature>
<organism evidence="6 7">
    <name type="scientific">Tuber aestivum</name>
    <name type="common">summer truffle</name>
    <dbReference type="NCBI Taxonomy" id="59557"/>
    <lineage>
        <taxon>Eukaryota</taxon>
        <taxon>Fungi</taxon>
        <taxon>Dikarya</taxon>
        <taxon>Ascomycota</taxon>
        <taxon>Pezizomycotina</taxon>
        <taxon>Pezizomycetes</taxon>
        <taxon>Pezizales</taxon>
        <taxon>Tuberaceae</taxon>
        <taxon>Tuber</taxon>
    </lineage>
</organism>
<feature type="compositionally biased region" description="Basic and acidic residues" evidence="4">
    <location>
        <begin position="10"/>
        <end position="19"/>
    </location>
</feature>
<dbReference type="FunFam" id="1.10.472.80:FF:000027">
    <property type="entry name" value="GTPase activating protein (Evi5)"/>
    <property type="match status" value="1"/>
</dbReference>
<feature type="compositionally biased region" description="Basic and acidic residues" evidence="4">
    <location>
        <begin position="746"/>
        <end position="792"/>
    </location>
</feature>
<evidence type="ECO:0000259" key="5">
    <source>
        <dbReference type="PROSITE" id="PS50086"/>
    </source>
</evidence>
<keyword evidence="2 3" id="KW-0175">Coiled coil</keyword>
<keyword evidence="1" id="KW-0343">GTPase activation</keyword>